<dbReference type="SMART" id="SM00220">
    <property type="entry name" value="S_TKc"/>
    <property type="match status" value="1"/>
</dbReference>
<dbReference type="EC" id="2.7.11.25" evidence="2"/>
<comment type="similarity">
    <text evidence="1">Belongs to the protein kinase superfamily. STE Ser/Thr protein kinase family. MAP kinase kinase kinase subfamily.</text>
</comment>
<evidence type="ECO:0000256" key="11">
    <source>
        <dbReference type="SAM" id="MobiDB-lite"/>
    </source>
</evidence>
<evidence type="ECO:0000256" key="5">
    <source>
        <dbReference type="ARBA" id="ARBA00022741"/>
    </source>
</evidence>
<feature type="binding site" evidence="10">
    <location>
        <position position="329"/>
    </location>
    <ligand>
        <name>ATP</name>
        <dbReference type="ChEBI" id="CHEBI:30616"/>
    </ligand>
</feature>
<dbReference type="InterPro" id="IPR008271">
    <property type="entry name" value="Ser/Thr_kinase_AS"/>
</dbReference>
<dbReference type="InterPro" id="IPR050538">
    <property type="entry name" value="MAP_kinase_kinase_kinase"/>
</dbReference>
<gene>
    <name evidence="13" type="ORF">KP509_04G048600</name>
</gene>
<dbReference type="GO" id="GO:0004709">
    <property type="term" value="F:MAP kinase kinase kinase activity"/>
    <property type="evidence" value="ECO:0007669"/>
    <property type="project" value="UniProtKB-EC"/>
</dbReference>
<dbReference type="PROSITE" id="PS00108">
    <property type="entry name" value="PROTEIN_KINASE_ST"/>
    <property type="match status" value="1"/>
</dbReference>
<evidence type="ECO:0000256" key="1">
    <source>
        <dbReference type="ARBA" id="ARBA00006529"/>
    </source>
</evidence>
<keyword evidence="7 10" id="KW-0067">ATP-binding</keyword>
<keyword evidence="4" id="KW-0808">Transferase</keyword>
<feature type="region of interest" description="Disordered" evidence="11">
    <location>
        <begin position="1"/>
        <end position="27"/>
    </location>
</feature>
<dbReference type="EMBL" id="CM035409">
    <property type="protein sequence ID" value="KAH7439181.1"/>
    <property type="molecule type" value="Genomic_DNA"/>
</dbReference>
<dbReference type="GO" id="GO:1902065">
    <property type="term" value="P:response to L-glutamate"/>
    <property type="evidence" value="ECO:0007669"/>
    <property type="project" value="UniProtKB-ARBA"/>
</dbReference>
<dbReference type="InterPro" id="IPR017441">
    <property type="entry name" value="Protein_kinase_ATP_BS"/>
</dbReference>
<protein>
    <recommendedName>
        <fullName evidence="2">mitogen-activated protein kinase kinase kinase</fullName>
        <ecNumber evidence="2">2.7.11.25</ecNumber>
    </recommendedName>
</protein>
<feature type="compositionally biased region" description="Basic and acidic residues" evidence="11">
    <location>
        <begin position="96"/>
        <end position="107"/>
    </location>
</feature>
<comment type="caution">
    <text evidence="13">The sequence shown here is derived from an EMBL/GenBank/DDBJ whole genome shotgun (WGS) entry which is preliminary data.</text>
</comment>
<keyword evidence="14" id="KW-1185">Reference proteome</keyword>
<dbReference type="GO" id="GO:0005737">
    <property type="term" value="C:cytoplasm"/>
    <property type="evidence" value="ECO:0007669"/>
    <property type="project" value="TreeGrafter"/>
</dbReference>
<keyword evidence="3" id="KW-0723">Serine/threonine-protein kinase</keyword>
<dbReference type="Proteomes" id="UP000825935">
    <property type="component" value="Chromosome 4"/>
</dbReference>
<organism evidence="13 14">
    <name type="scientific">Ceratopteris richardii</name>
    <name type="common">Triangle waterfern</name>
    <dbReference type="NCBI Taxonomy" id="49495"/>
    <lineage>
        <taxon>Eukaryota</taxon>
        <taxon>Viridiplantae</taxon>
        <taxon>Streptophyta</taxon>
        <taxon>Embryophyta</taxon>
        <taxon>Tracheophyta</taxon>
        <taxon>Polypodiopsida</taxon>
        <taxon>Polypodiidae</taxon>
        <taxon>Polypodiales</taxon>
        <taxon>Pteridineae</taxon>
        <taxon>Pteridaceae</taxon>
        <taxon>Parkerioideae</taxon>
        <taxon>Ceratopteris</taxon>
    </lineage>
</organism>
<feature type="compositionally biased region" description="Polar residues" evidence="11">
    <location>
        <begin position="110"/>
        <end position="119"/>
    </location>
</feature>
<evidence type="ECO:0000259" key="12">
    <source>
        <dbReference type="PROSITE" id="PS50011"/>
    </source>
</evidence>
<evidence type="ECO:0000256" key="3">
    <source>
        <dbReference type="ARBA" id="ARBA00022527"/>
    </source>
</evidence>
<dbReference type="OrthoDB" id="266718at2759"/>
<dbReference type="GO" id="GO:0005524">
    <property type="term" value="F:ATP binding"/>
    <property type="evidence" value="ECO:0007669"/>
    <property type="project" value="UniProtKB-UniRule"/>
</dbReference>
<feature type="compositionally biased region" description="Basic and acidic residues" evidence="11">
    <location>
        <begin position="1"/>
        <end position="20"/>
    </location>
</feature>
<evidence type="ECO:0000256" key="7">
    <source>
        <dbReference type="ARBA" id="ARBA00022840"/>
    </source>
</evidence>
<evidence type="ECO:0000313" key="14">
    <source>
        <dbReference type="Proteomes" id="UP000825935"/>
    </source>
</evidence>
<keyword evidence="5 10" id="KW-0547">Nucleotide-binding</keyword>
<dbReference type="Pfam" id="PF00069">
    <property type="entry name" value="Pkinase"/>
    <property type="match status" value="1"/>
</dbReference>
<dbReference type="PROSITE" id="PS50011">
    <property type="entry name" value="PROTEIN_KINASE_DOM"/>
    <property type="match status" value="1"/>
</dbReference>
<dbReference type="PANTHER" id="PTHR48016">
    <property type="entry name" value="MAP KINASE KINASE KINASE SSK2-RELATED-RELATED"/>
    <property type="match status" value="1"/>
</dbReference>
<evidence type="ECO:0000256" key="4">
    <source>
        <dbReference type="ARBA" id="ARBA00022679"/>
    </source>
</evidence>
<evidence type="ECO:0000256" key="2">
    <source>
        <dbReference type="ARBA" id="ARBA00012406"/>
    </source>
</evidence>
<dbReference type="SUPFAM" id="SSF56112">
    <property type="entry name" value="Protein kinase-like (PK-like)"/>
    <property type="match status" value="1"/>
</dbReference>
<feature type="compositionally biased region" description="Low complexity" evidence="11">
    <location>
        <begin position="123"/>
        <end position="136"/>
    </location>
</feature>
<evidence type="ECO:0000256" key="10">
    <source>
        <dbReference type="PROSITE-ProRule" id="PRU10141"/>
    </source>
</evidence>
<proteinExistence type="inferred from homology"/>
<accession>A0A8T2USI2</accession>
<evidence type="ECO:0000256" key="8">
    <source>
        <dbReference type="ARBA" id="ARBA00047559"/>
    </source>
</evidence>
<comment type="catalytic activity">
    <reaction evidence="9">
        <text>L-seryl-[protein] + ATP = O-phospho-L-seryl-[protein] + ADP + H(+)</text>
        <dbReference type="Rhea" id="RHEA:17989"/>
        <dbReference type="Rhea" id="RHEA-COMP:9863"/>
        <dbReference type="Rhea" id="RHEA-COMP:11604"/>
        <dbReference type="ChEBI" id="CHEBI:15378"/>
        <dbReference type="ChEBI" id="CHEBI:29999"/>
        <dbReference type="ChEBI" id="CHEBI:30616"/>
        <dbReference type="ChEBI" id="CHEBI:83421"/>
        <dbReference type="ChEBI" id="CHEBI:456216"/>
        <dbReference type="EC" id="2.7.11.25"/>
    </reaction>
</comment>
<feature type="region of interest" description="Disordered" evidence="11">
    <location>
        <begin position="96"/>
        <end position="136"/>
    </location>
</feature>
<sequence length="585" mass="65063">MAGKPKLERINARKTFEYKSESPSAPRCLDKGVSKSFRVEGGDSQGEIEKLVDELGLVGGIDAFGIPLEAWEAGKSRTGSVDRFILDHTNRSSSLDKSRIFDNDHGGSELATSPSGSSKSFDPRLSYSSSSSSRDSFQFDASSITDEIGIFGSFGLSSRQRFTRFGADELQDENHQETSKTPINEPLLVQSYTHGADETDRLPAVIEQVIDSISADNHEVSMPGGPGVSSSAQTVVDLKPDEVRDDAHASLNLSEGSEMSSSEGKFVTEVLQQHSDTGKQQIIDTTFQPLERTVSISFNNWRKLEFLGSGSFGTVYEGLSEDGIYFAVKEVSLSDNDSKTQQSVTQLEQEIEFLSKFQHENIVRYYGTQKEPDKLYIFLELVTKGSLSSLYQKYNLFESQIRSYTRQILSGLKYLHDRKVMHRDIKCANILVDVNGKIKLADFGLAKQISQLDELKSCKGSAYWMAPEVVNPKQTYSLSADIWSLGCTVLEMATRRPPYGDLEWHRALWKVGHGEGPPIPEDVPEDAKDFINRCLETNPLKRPTAAQLLEHPFVKYAGTGLTPKNSFDFESFELKIIPEDKTLSC</sequence>
<keyword evidence="6" id="KW-0418">Kinase</keyword>
<comment type="catalytic activity">
    <reaction evidence="8">
        <text>L-threonyl-[protein] + ATP = O-phospho-L-threonyl-[protein] + ADP + H(+)</text>
        <dbReference type="Rhea" id="RHEA:46608"/>
        <dbReference type="Rhea" id="RHEA-COMP:11060"/>
        <dbReference type="Rhea" id="RHEA-COMP:11605"/>
        <dbReference type="ChEBI" id="CHEBI:15378"/>
        <dbReference type="ChEBI" id="CHEBI:30013"/>
        <dbReference type="ChEBI" id="CHEBI:30616"/>
        <dbReference type="ChEBI" id="CHEBI:61977"/>
        <dbReference type="ChEBI" id="CHEBI:456216"/>
        <dbReference type="EC" id="2.7.11.25"/>
    </reaction>
</comment>
<dbReference type="InterPro" id="IPR000719">
    <property type="entry name" value="Prot_kinase_dom"/>
</dbReference>
<dbReference type="PROSITE" id="PS00107">
    <property type="entry name" value="PROTEIN_KINASE_ATP"/>
    <property type="match status" value="1"/>
</dbReference>
<name>A0A8T2USI2_CERRI</name>
<dbReference type="InterPro" id="IPR011009">
    <property type="entry name" value="Kinase-like_dom_sf"/>
</dbReference>
<dbReference type="PANTHER" id="PTHR48016:SF29">
    <property type="entry name" value="MITOGEN-ACTIVATED PROTEIN KINASE KINASE KINASE 1-RELATED"/>
    <property type="match status" value="1"/>
</dbReference>
<reference evidence="13" key="1">
    <citation type="submission" date="2021-08" db="EMBL/GenBank/DDBJ databases">
        <title>WGS assembly of Ceratopteris richardii.</title>
        <authorList>
            <person name="Marchant D.B."/>
            <person name="Chen G."/>
            <person name="Jenkins J."/>
            <person name="Shu S."/>
            <person name="Leebens-Mack J."/>
            <person name="Grimwood J."/>
            <person name="Schmutz J."/>
            <person name="Soltis P."/>
            <person name="Soltis D."/>
            <person name="Chen Z.-H."/>
        </authorList>
    </citation>
    <scope>NUCLEOTIDE SEQUENCE</scope>
    <source>
        <strain evidence="13">Whitten #5841</strain>
        <tissue evidence="13">Leaf</tissue>
    </source>
</reference>
<evidence type="ECO:0000313" key="13">
    <source>
        <dbReference type="EMBL" id="KAH7439181.1"/>
    </source>
</evidence>
<dbReference type="Gene3D" id="1.10.510.10">
    <property type="entry name" value="Transferase(Phosphotransferase) domain 1"/>
    <property type="match status" value="1"/>
</dbReference>
<dbReference type="FunFam" id="1.10.510.10:FF:000359">
    <property type="entry name" value="Mitogen-activated protein kinase 1, putative, expressed"/>
    <property type="match status" value="1"/>
</dbReference>
<dbReference type="AlphaFoldDB" id="A0A8T2USI2"/>
<feature type="domain" description="Protein kinase" evidence="12">
    <location>
        <begin position="301"/>
        <end position="554"/>
    </location>
</feature>
<evidence type="ECO:0000256" key="9">
    <source>
        <dbReference type="ARBA" id="ARBA00048329"/>
    </source>
</evidence>
<evidence type="ECO:0000256" key="6">
    <source>
        <dbReference type="ARBA" id="ARBA00022777"/>
    </source>
</evidence>